<proteinExistence type="predicted"/>
<dbReference type="EMBL" id="JAVRAD010000007">
    <property type="protein sequence ID" value="MDX8330832.1"/>
    <property type="molecule type" value="Genomic_DNA"/>
</dbReference>
<accession>A0ABU4VZ98</accession>
<evidence type="ECO:0000313" key="1">
    <source>
        <dbReference type="EMBL" id="MDX8330832.1"/>
    </source>
</evidence>
<protein>
    <submittedName>
        <fullName evidence="1">Nuclear transport factor 2 family protein</fullName>
    </submittedName>
</protein>
<dbReference type="Proteomes" id="UP001277561">
    <property type="component" value="Unassembled WGS sequence"/>
</dbReference>
<dbReference type="SUPFAM" id="SSF54427">
    <property type="entry name" value="NTF2-like"/>
    <property type="match status" value="1"/>
</dbReference>
<organism evidence="1 2">
    <name type="scientific">Agrobacterium rosae</name>
    <dbReference type="NCBI Taxonomy" id="1972867"/>
    <lineage>
        <taxon>Bacteria</taxon>
        <taxon>Pseudomonadati</taxon>
        <taxon>Pseudomonadota</taxon>
        <taxon>Alphaproteobacteria</taxon>
        <taxon>Hyphomicrobiales</taxon>
        <taxon>Rhizobiaceae</taxon>
        <taxon>Rhizobium/Agrobacterium group</taxon>
        <taxon>Agrobacterium</taxon>
    </lineage>
</organism>
<name>A0ABU4VZ98_9HYPH</name>
<dbReference type="InterPro" id="IPR032710">
    <property type="entry name" value="NTF2-like_dom_sf"/>
</dbReference>
<reference evidence="1" key="1">
    <citation type="journal article" date="2023" name="Phytobiomes J">
        <title>Deciphering the key players within the bacterial microbiota associated with aerial crown gall tumors on rhododendron: Insights into the gallobiome.</title>
        <authorList>
            <person name="Kuzmanovic N."/>
            <person name="Nesme J."/>
            <person name="Wolf J."/>
            <person name="Neumann-Schaal M."/>
            <person name="Petersen J."/>
            <person name="Fernandez-Gnecco G."/>
            <person name="Sproeer C."/>
            <person name="Bunk B."/>
            <person name="Overmann J."/>
            <person name="Sorensen S.J."/>
            <person name="Idczak E."/>
            <person name="Smalla K."/>
        </authorList>
    </citation>
    <scope>NUCLEOTIDE SEQUENCE [LARGE SCALE GENOMIC DNA]</scope>
    <source>
        <strain evidence="1">Rho-14.1</strain>
    </source>
</reference>
<gene>
    <name evidence="1" type="ORF">RMS29_16520</name>
</gene>
<evidence type="ECO:0000313" key="2">
    <source>
        <dbReference type="Proteomes" id="UP001277561"/>
    </source>
</evidence>
<dbReference type="Gene3D" id="3.10.450.50">
    <property type="match status" value="1"/>
</dbReference>
<sequence>MMDEHGLSTWRFIGTTTTGQTVDVDGCDVFTFSGDLIALKDSYRKNRT</sequence>
<comment type="caution">
    <text evidence="1">The sequence shown here is derived from an EMBL/GenBank/DDBJ whole genome shotgun (WGS) entry which is preliminary data.</text>
</comment>
<keyword evidence="2" id="KW-1185">Reference proteome</keyword>